<comment type="caution">
    <text evidence="1">The sequence shown here is derived from an EMBL/GenBank/DDBJ whole genome shotgun (WGS) entry which is preliminary data.</text>
</comment>
<keyword evidence="2" id="KW-1185">Reference proteome</keyword>
<name>A0ABX2Q665_9BACT</name>
<dbReference type="EMBL" id="JABKAV010000077">
    <property type="protein sequence ID" value="NVO86464.1"/>
    <property type="molecule type" value="Genomic_DNA"/>
</dbReference>
<proteinExistence type="predicted"/>
<sequence length="164" mass="18077">MNTTIRNQENSLPAEIAEFTALLQQQGVHAALAYLNYRTPHRYTGVWRFDGDMLRSEALFDRKMAAVRQGADAPMAATYCSLVGRTEAPVQILDATVDPQALGIETPVISYCGALMRDGEGRAFGTLCHYDLQRCQERTTDQPLLAAAAQLLYQHLYASNAHGS</sequence>
<evidence type="ECO:0008006" key="3">
    <source>
        <dbReference type="Google" id="ProtNLM"/>
    </source>
</evidence>
<evidence type="ECO:0000313" key="2">
    <source>
        <dbReference type="Proteomes" id="UP000626554"/>
    </source>
</evidence>
<evidence type="ECO:0000313" key="1">
    <source>
        <dbReference type="EMBL" id="NVO86464.1"/>
    </source>
</evidence>
<organism evidence="1 2">
    <name type="scientific">Hymenobacter terrestris</name>
    <dbReference type="NCBI Taxonomy" id="2748310"/>
    <lineage>
        <taxon>Bacteria</taxon>
        <taxon>Pseudomonadati</taxon>
        <taxon>Bacteroidota</taxon>
        <taxon>Cytophagia</taxon>
        <taxon>Cytophagales</taxon>
        <taxon>Hymenobacteraceae</taxon>
        <taxon>Hymenobacter</taxon>
    </lineage>
</organism>
<gene>
    <name evidence="1" type="ORF">HW556_16375</name>
</gene>
<dbReference type="RefSeq" id="WP_176901195.1">
    <property type="nucleotide sequence ID" value="NZ_JABKAV010000077.1"/>
</dbReference>
<accession>A0ABX2Q665</accession>
<dbReference type="Proteomes" id="UP000626554">
    <property type="component" value="Unassembled WGS sequence"/>
</dbReference>
<protein>
    <recommendedName>
        <fullName evidence="3">GAF domain-containing protein</fullName>
    </recommendedName>
</protein>
<reference evidence="1 2" key="1">
    <citation type="submission" date="2020-05" db="EMBL/GenBank/DDBJ databases">
        <title>Hymenobacter terrestris sp. nov. and Hymenobacter lapidiphilus sp. nov., isolated from regoliths in Antarctica.</title>
        <authorList>
            <person name="Sedlacek I."/>
            <person name="Pantucek R."/>
            <person name="Zeman M."/>
            <person name="Holochova P."/>
            <person name="Kralova S."/>
            <person name="Stankova E."/>
            <person name="Sedo O."/>
            <person name="Micenkova L."/>
            <person name="Svec P."/>
            <person name="Gupta V."/>
            <person name="Sood U."/>
            <person name="Korpole U.S."/>
            <person name="Lal R."/>
        </authorList>
    </citation>
    <scope>NUCLEOTIDE SEQUENCE [LARGE SCALE GENOMIC DNA]</scope>
    <source>
        <strain evidence="1 2">P5252</strain>
    </source>
</reference>
<dbReference type="SUPFAM" id="SSF55781">
    <property type="entry name" value="GAF domain-like"/>
    <property type="match status" value="1"/>
</dbReference>